<dbReference type="PaxDb" id="121845-A0A1S3D858"/>
<keyword evidence="1" id="KW-0472">Membrane</keyword>
<sequence length="121" mass="13580">MSCDEVFLSVPYTTEQLFIGTIAFTVLLFLLPTTLVYYVVFTSIRLVIICVEGILNRIKSCFQTLPIFVAILYVMKSPQTTSTIKLTPQLEASGSGRVHILATPVQQKQKKNLFNFQVQSS</sequence>
<dbReference type="PANTHER" id="PTHR21329:SF3">
    <property type="entry name" value="PHOSPHATIDYLINOSITOL N-ACETYLGLUCOSAMINYLTRANSFERASE SUBUNIT Q"/>
    <property type="match status" value="1"/>
</dbReference>
<dbReference type="RefSeq" id="XP_008476322.1">
    <property type="nucleotide sequence ID" value="XM_008478100.1"/>
</dbReference>
<feature type="transmembrane region" description="Helical" evidence="1">
    <location>
        <begin position="17"/>
        <end position="40"/>
    </location>
</feature>
<keyword evidence="1" id="KW-0812">Transmembrane</keyword>
<name>A0A1S3D858_DIACI</name>
<organism evidence="2 3">
    <name type="scientific">Diaphorina citri</name>
    <name type="common">Asian citrus psyllid</name>
    <dbReference type="NCBI Taxonomy" id="121845"/>
    <lineage>
        <taxon>Eukaryota</taxon>
        <taxon>Metazoa</taxon>
        <taxon>Ecdysozoa</taxon>
        <taxon>Arthropoda</taxon>
        <taxon>Hexapoda</taxon>
        <taxon>Insecta</taxon>
        <taxon>Pterygota</taxon>
        <taxon>Neoptera</taxon>
        <taxon>Paraneoptera</taxon>
        <taxon>Hemiptera</taxon>
        <taxon>Sternorrhyncha</taxon>
        <taxon>Psylloidea</taxon>
        <taxon>Psyllidae</taxon>
        <taxon>Diaphorininae</taxon>
        <taxon>Diaphorina</taxon>
    </lineage>
</organism>
<dbReference type="PANTHER" id="PTHR21329">
    <property type="entry name" value="PHOSPHATIDYLINOSITOL N-ACETYLGLUCOSAMINYLTRANSFERASE SUBUNIT Q-RELATED"/>
    <property type="match status" value="1"/>
</dbReference>
<dbReference type="InterPro" id="IPR007720">
    <property type="entry name" value="PigQ/GPI1"/>
</dbReference>
<evidence type="ECO:0000313" key="3">
    <source>
        <dbReference type="RefSeq" id="XP_008476322.1"/>
    </source>
</evidence>
<dbReference type="Pfam" id="PF05024">
    <property type="entry name" value="Gpi1"/>
    <property type="match status" value="1"/>
</dbReference>
<reference evidence="3" key="1">
    <citation type="submission" date="2025-08" db="UniProtKB">
        <authorList>
            <consortium name="RefSeq"/>
        </authorList>
    </citation>
    <scope>IDENTIFICATION</scope>
</reference>
<dbReference type="GO" id="GO:0016020">
    <property type="term" value="C:membrane"/>
    <property type="evidence" value="ECO:0007669"/>
    <property type="project" value="InterPro"/>
</dbReference>
<evidence type="ECO:0000256" key="1">
    <source>
        <dbReference type="SAM" id="Phobius"/>
    </source>
</evidence>
<protein>
    <submittedName>
        <fullName evidence="3">Uncharacterized protein LOC103513283</fullName>
    </submittedName>
</protein>
<dbReference type="AlphaFoldDB" id="A0A1S3D858"/>
<dbReference type="GO" id="GO:0006506">
    <property type="term" value="P:GPI anchor biosynthetic process"/>
    <property type="evidence" value="ECO:0007669"/>
    <property type="project" value="InterPro"/>
</dbReference>
<gene>
    <name evidence="3" type="primary">LOC103513283</name>
</gene>
<dbReference type="Proteomes" id="UP000079169">
    <property type="component" value="Unplaced"/>
</dbReference>
<evidence type="ECO:0000313" key="2">
    <source>
        <dbReference type="Proteomes" id="UP000079169"/>
    </source>
</evidence>
<dbReference type="STRING" id="121845.A0A1S3D858"/>
<dbReference type="GeneID" id="103513283"/>
<accession>A0A1S3D858</accession>
<proteinExistence type="predicted"/>
<keyword evidence="2" id="KW-1185">Reference proteome</keyword>
<dbReference type="KEGG" id="dci:103513283"/>
<dbReference type="GO" id="GO:0005783">
    <property type="term" value="C:endoplasmic reticulum"/>
    <property type="evidence" value="ECO:0007669"/>
    <property type="project" value="TreeGrafter"/>
</dbReference>
<keyword evidence="1" id="KW-1133">Transmembrane helix</keyword>